<comment type="similarity">
    <text evidence="1">Belongs to the transferase hexapeptide repeat family.</text>
</comment>
<dbReference type="Gene3D" id="2.160.10.10">
    <property type="entry name" value="Hexapeptide repeat proteins"/>
    <property type="match status" value="1"/>
</dbReference>
<dbReference type="SUPFAM" id="SSF51161">
    <property type="entry name" value="Trimeric LpxA-like enzymes"/>
    <property type="match status" value="1"/>
</dbReference>
<dbReference type="Pfam" id="PF00132">
    <property type="entry name" value="Hexapep"/>
    <property type="match status" value="1"/>
</dbReference>
<dbReference type="InterPro" id="IPR011004">
    <property type="entry name" value="Trimer_LpxA-like_sf"/>
</dbReference>
<evidence type="ECO:0000256" key="4">
    <source>
        <dbReference type="ARBA" id="ARBA00023315"/>
    </source>
</evidence>
<dbReference type="RefSeq" id="WP_000523768.1">
    <property type="nucleotide sequence ID" value="NZ_CP132979.1"/>
</dbReference>
<organism evidence="5">
    <name type="scientific">Escherichia coli</name>
    <dbReference type="NCBI Taxonomy" id="562"/>
    <lineage>
        <taxon>Bacteria</taxon>
        <taxon>Pseudomonadati</taxon>
        <taxon>Pseudomonadota</taxon>
        <taxon>Gammaproteobacteria</taxon>
        <taxon>Enterobacterales</taxon>
        <taxon>Enterobacteriaceae</taxon>
        <taxon>Escherichia</taxon>
    </lineage>
</organism>
<proteinExistence type="inferred from homology"/>
<keyword evidence="3" id="KW-0677">Repeat</keyword>
<evidence type="ECO:0000256" key="3">
    <source>
        <dbReference type="ARBA" id="ARBA00022737"/>
    </source>
</evidence>
<dbReference type="PANTHER" id="PTHR43300:SF11">
    <property type="entry name" value="ACETYLTRANSFERASE RV3034C-RELATED"/>
    <property type="match status" value="1"/>
</dbReference>
<keyword evidence="2 5" id="KW-0808">Transferase</keyword>
<evidence type="ECO:0000313" key="5">
    <source>
        <dbReference type="EMBL" id="AJR19386.1"/>
    </source>
</evidence>
<dbReference type="InterPro" id="IPR050179">
    <property type="entry name" value="Trans_hexapeptide_repeat"/>
</dbReference>
<evidence type="ECO:0000256" key="2">
    <source>
        <dbReference type="ARBA" id="ARBA00022679"/>
    </source>
</evidence>
<protein>
    <submittedName>
        <fullName evidence="5">Chloramphenicol acetyltransferase</fullName>
    </submittedName>
</protein>
<name>A0A0D3QU76_ECOLX</name>
<dbReference type="GeneID" id="85549820"/>
<dbReference type="AlphaFoldDB" id="A0A0D3QU76"/>
<keyword evidence="4" id="KW-0012">Acyltransferase</keyword>
<evidence type="ECO:0000256" key="1">
    <source>
        <dbReference type="ARBA" id="ARBA00007274"/>
    </source>
</evidence>
<reference evidence="5" key="1">
    <citation type="submission" date="2015-01" db="EMBL/GenBank/DDBJ databases">
        <authorList>
            <person name="Xiang T."/>
            <person name="Song Y."/>
            <person name="Huang L."/>
            <person name="Wang B."/>
            <person name="Wu P."/>
        </authorList>
    </citation>
    <scope>NUCLEOTIDE SEQUENCE</scope>
    <source>
        <strain evidence="5">22-56</strain>
    </source>
</reference>
<dbReference type="InterPro" id="IPR001451">
    <property type="entry name" value="Hexapep"/>
</dbReference>
<gene>
    <name evidence="5" type="primary">cat</name>
</gene>
<sequence length="226" mass="25050">MGLLSRIKSHLKKRKLNKSHLNIYVDVFSYIDESSTLDGCNRITGKSSIYDSHIGKYSYVAGASIGNATVGKFCSIAKGAKIGGLGAHPTTFISSHPIFYSTKKQCGVTFTSKDYFLENADTILGNDVWVGTNAIIMDGVTIGDGAIIGAGAIVTKDVPPYAIVVGVPAIIKRYRFPTEQIEILKKIKWWDWPEQDLKKNSFLFREDFNESICELAKLYNKVKRLD</sequence>
<accession>A0A0D3QU76</accession>
<dbReference type="PANTHER" id="PTHR43300">
    <property type="entry name" value="ACETYLTRANSFERASE"/>
    <property type="match status" value="1"/>
</dbReference>
<dbReference type="InterPro" id="IPR018357">
    <property type="entry name" value="Hexapep_transf_CS"/>
</dbReference>
<dbReference type="GO" id="GO:0016747">
    <property type="term" value="F:acyltransferase activity, transferring groups other than amino-acyl groups"/>
    <property type="evidence" value="ECO:0007669"/>
    <property type="project" value="UniProtKB-ARBA"/>
</dbReference>
<reference evidence="5" key="2">
    <citation type="journal article" date="2016" name="PLoS ONE">
        <title>Comparison of O-Antigen Gene Clusters of All O-Serogroups of Escherichia coli and Proposal for Adopting a New Nomenclature for O-Typing.</title>
        <authorList>
            <person name="DebRoy C."/>
            <person name="Fratamico P.M."/>
            <person name="Yan X."/>
            <person name="Baranzoni G."/>
            <person name="Liu Y."/>
            <person name="Needleman D.S."/>
            <person name="Tebbs R."/>
            <person name="O'Connell C.D."/>
            <person name="Allred A."/>
            <person name="Swimley M."/>
            <person name="Mwangi M."/>
            <person name="Kapur V."/>
            <person name="Raygoza Garay J.A."/>
            <person name="Roberts E.L."/>
            <person name="Katani R."/>
        </authorList>
    </citation>
    <scope>NUCLEOTIDE SEQUENCE</scope>
    <source>
        <strain evidence="5">22-56</strain>
    </source>
</reference>
<dbReference type="EMBL" id="KP710591">
    <property type="protein sequence ID" value="AJR19386.1"/>
    <property type="molecule type" value="Genomic_DNA"/>
</dbReference>
<dbReference type="CDD" id="cd03349">
    <property type="entry name" value="LbH_XAT"/>
    <property type="match status" value="1"/>
</dbReference>
<dbReference type="PROSITE" id="PS00101">
    <property type="entry name" value="HEXAPEP_TRANSFERASES"/>
    <property type="match status" value="1"/>
</dbReference>